<evidence type="ECO:0000313" key="3">
    <source>
        <dbReference type="Proteomes" id="UP000613208"/>
    </source>
</evidence>
<gene>
    <name evidence="2" type="ORF">ANBU17_07890</name>
</gene>
<evidence type="ECO:0000313" key="2">
    <source>
        <dbReference type="EMBL" id="GFO84442.1"/>
    </source>
</evidence>
<reference evidence="2" key="1">
    <citation type="submission" date="2020-06" db="EMBL/GenBank/DDBJ databases">
        <title>Characterization of fructooligosaccharide metabolism and fructooligosaccharide-degrading enzymes in human commensal butyrate producers.</title>
        <authorList>
            <person name="Tanno H."/>
            <person name="Fujii T."/>
            <person name="Hirano K."/>
            <person name="Maeno S."/>
            <person name="Tonozuka T."/>
            <person name="Sakamoto M."/>
            <person name="Ohkuma M."/>
            <person name="Tochio T."/>
            <person name="Endo A."/>
        </authorList>
    </citation>
    <scope>NUCLEOTIDE SEQUENCE</scope>
    <source>
        <strain evidence="2">JCM 17466</strain>
    </source>
</reference>
<dbReference type="RefSeq" id="WP_201310187.1">
    <property type="nucleotide sequence ID" value="NZ_BLYI01000023.1"/>
</dbReference>
<sequence length="173" mass="19227">MSAMQKTGGYITVEMSLILPMVLFALLLLMGYVCYFMNCGVVQGTMEEISAKGTDTFQGGDYDTGEISYARLNQRNLYTEMFPGKETAAGEVKKELKQELSAHLFLGRISDISVSSGMTQIKVQVETSFSVPGASFLEMFGIRVFQHKGTYEASYLEEMEKVRGWSVIEGTMD</sequence>
<evidence type="ECO:0008006" key="4">
    <source>
        <dbReference type="Google" id="ProtNLM"/>
    </source>
</evidence>
<accession>A0A916VCU3</accession>
<dbReference type="AlphaFoldDB" id="A0A916VCU3"/>
<protein>
    <recommendedName>
        <fullName evidence="4">TadE-like protein</fullName>
    </recommendedName>
</protein>
<dbReference type="EMBL" id="BLYI01000023">
    <property type="protein sequence ID" value="GFO84442.1"/>
    <property type="molecule type" value="Genomic_DNA"/>
</dbReference>
<evidence type="ECO:0000256" key="1">
    <source>
        <dbReference type="SAM" id="Phobius"/>
    </source>
</evidence>
<organism evidence="2 3">
    <name type="scientific">Anaerostipes butyraticus</name>
    <dbReference type="NCBI Taxonomy" id="645466"/>
    <lineage>
        <taxon>Bacteria</taxon>
        <taxon>Bacillati</taxon>
        <taxon>Bacillota</taxon>
        <taxon>Clostridia</taxon>
        <taxon>Lachnospirales</taxon>
        <taxon>Lachnospiraceae</taxon>
        <taxon>Anaerostipes</taxon>
    </lineage>
</organism>
<keyword evidence="3" id="KW-1185">Reference proteome</keyword>
<proteinExistence type="predicted"/>
<keyword evidence="1" id="KW-0472">Membrane</keyword>
<name>A0A916VCU3_9FIRM</name>
<feature type="transmembrane region" description="Helical" evidence="1">
    <location>
        <begin position="12"/>
        <end position="33"/>
    </location>
</feature>
<keyword evidence="1" id="KW-1133">Transmembrane helix</keyword>
<dbReference type="Proteomes" id="UP000613208">
    <property type="component" value="Unassembled WGS sequence"/>
</dbReference>
<comment type="caution">
    <text evidence="2">The sequence shown here is derived from an EMBL/GenBank/DDBJ whole genome shotgun (WGS) entry which is preliminary data.</text>
</comment>
<keyword evidence="1" id="KW-0812">Transmembrane</keyword>